<gene>
    <name evidence="6" type="ORF">GOP47_0025103</name>
</gene>
<keyword evidence="2 4" id="KW-0863">Zinc-finger</keyword>
<dbReference type="Proteomes" id="UP000886520">
    <property type="component" value="Chromosome 24"/>
</dbReference>
<evidence type="ECO:0000313" key="6">
    <source>
        <dbReference type="EMBL" id="KAI5060683.1"/>
    </source>
</evidence>
<dbReference type="OrthoDB" id="21204at2759"/>
<reference evidence="6" key="1">
    <citation type="submission" date="2021-01" db="EMBL/GenBank/DDBJ databases">
        <title>Adiantum capillus-veneris genome.</title>
        <authorList>
            <person name="Fang Y."/>
            <person name="Liao Q."/>
        </authorList>
    </citation>
    <scope>NUCLEOTIDE SEQUENCE</scope>
    <source>
        <strain evidence="6">H3</strain>
        <tissue evidence="6">Leaf</tissue>
    </source>
</reference>
<dbReference type="PROSITE" id="PS00518">
    <property type="entry name" value="ZF_RING_1"/>
    <property type="match status" value="1"/>
</dbReference>
<dbReference type="PANTHER" id="PTHR47692:SF2">
    <property type="entry name" value="ZINC FINGER RING-TYPE DOMAIN CONTAINING PROTEIN"/>
    <property type="match status" value="1"/>
</dbReference>
<dbReference type="SUPFAM" id="SSF57850">
    <property type="entry name" value="RING/U-box"/>
    <property type="match status" value="1"/>
</dbReference>
<name>A0A9D4Z370_ADICA</name>
<dbReference type="InterPro" id="IPR001841">
    <property type="entry name" value="Znf_RING"/>
</dbReference>
<feature type="domain" description="RING-type" evidence="5">
    <location>
        <begin position="39"/>
        <end position="80"/>
    </location>
</feature>
<organism evidence="6 7">
    <name type="scientific">Adiantum capillus-veneris</name>
    <name type="common">Maidenhair fern</name>
    <dbReference type="NCBI Taxonomy" id="13818"/>
    <lineage>
        <taxon>Eukaryota</taxon>
        <taxon>Viridiplantae</taxon>
        <taxon>Streptophyta</taxon>
        <taxon>Embryophyta</taxon>
        <taxon>Tracheophyta</taxon>
        <taxon>Polypodiopsida</taxon>
        <taxon>Polypodiidae</taxon>
        <taxon>Polypodiales</taxon>
        <taxon>Pteridineae</taxon>
        <taxon>Pteridaceae</taxon>
        <taxon>Vittarioideae</taxon>
        <taxon>Adiantum</taxon>
    </lineage>
</organism>
<evidence type="ECO:0000313" key="7">
    <source>
        <dbReference type="Proteomes" id="UP000886520"/>
    </source>
</evidence>
<dbReference type="PROSITE" id="PS50089">
    <property type="entry name" value="ZF_RING_2"/>
    <property type="match status" value="1"/>
</dbReference>
<keyword evidence="1" id="KW-0479">Metal-binding</keyword>
<dbReference type="Gene3D" id="3.30.40.10">
    <property type="entry name" value="Zinc/RING finger domain, C3HC4 (zinc finger)"/>
    <property type="match status" value="1"/>
</dbReference>
<evidence type="ECO:0000256" key="3">
    <source>
        <dbReference type="ARBA" id="ARBA00022833"/>
    </source>
</evidence>
<evidence type="ECO:0000256" key="1">
    <source>
        <dbReference type="ARBA" id="ARBA00022723"/>
    </source>
</evidence>
<sequence length="273" mass="31360">MKTEALITEALITEARRSSPSETAQKPAQAMVMAAAQLCPICLNSCFHSFCFQCILQWAEMVFTHPSMEGKTHLDCPLCRRTSSCIIHSVVLDTFQRHYLFGISPSQAWPFPLSPAHYQRLYVYKNGLHTVVAQNFNQKIKCRRNFLYVSGNANVKQWIRRELQALMQVQDVVLITLLVLEILRSHEDKQRVDSCALTAWMDTMLHALKPFLFENAEIFCVELQIFRYSGLNVKAYDLWVEETLRKNTLKLLPTINCLKENVSECSSQEAHEG</sequence>
<keyword evidence="3" id="KW-0862">Zinc</keyword>
<evidence type="ECO:0000259" key="5">
    <source>
        <dbReference type="PROSITE" id="PS50089"/>
    </source>
</evidence>
<dbReference type="GO" id="GO:0008270">
    <property type="term" value="F:zinc ion binding"/>
    <property type="evidence" value="ECO:0007669"/>
    <property type="project" value="UniProtKB-KW"/>
</dbReference>
<evidence type="ECO:0000256" key="4">
    <source>
        <dbReference type="PROSITE-ProRule" id="PRU00175"/>
    </source>
</evidence>
<accession>A0A9D4Z370</accession>
<keyword evidence="7" id="KW-1185">Reference proteome</keyword>
<dbReference type="Pfam" id="PF01480">
    <property type="entry name" value="PWI"/>
    <property type="match status" value="1"/>
</dbReference>
<dbReference type="PANTHER" id="PTHR47692">
    <property type="entry name" value="RING/U-BOX SUPERFAMILY PROTEIN"/>
    <property type="match status" value="1"/>
</dbReference>
<protein>
    <recommendedName>
        <fullName evidence="5">RING-type domain-containing protein</fullName>
    </recommendedName>
</protein>
<dbReference type="InterPro" id="IPR017907">
    <property type="entry name" value="Znf_RING_CS"/>
</dbReference>
<proteinExistence type="predicted"/>
<dbReference type="InterPro" id="IPR013083">
    <property type="entry name" value="Znf_RING/FYVE/PHD"/>
</dbReference>
<comment type="caution">
    <text evidence="6">The sequence shown here is derived from an EMBL/GenBank/DDBJ whole genome shotgun (WGS) entry which is preliminary data.</text>
</comment>
<dbReference type="AlphaFoldDB" id="A0A9D4Z370"/>
<dbReference type="InterPro" id="IPR002483">
    <property type="entry name" value="PWI_dom"/>
</dbReference>
<dbReference type="EMBL" id="JABFUD020000024">
    <property type="protein sequence ID" value="KAI5060683.1"/>
    <property type="molecule type" value="Genomic_DNA"/>
</dbReference>
<evidence type="ECO:0000256" key="2">
    <source>
        <dbReference type="ARBA" id="ARBA00022771"/>
    </source>
</evidence>